<evidence type="ECO:0000256" key="8">
    <source>
        <dbReference type="RuleBase" id="RU363043"/>
    </source>
</evidence>
<proteinExistence type="inferred from homology"/>
<sequence>MNNQNLDALGLSEGQSSDSKFDPKLESRQMWGKIFAYFCVFATLLGLIVLAFLIFDVVGDGSSRLNTAMLTQYPSRRPLEAGYRAAILGTFWMLAYVLLLVVPLGVSSAIYLEEYAPKNWFTELIELNIYNLAGIPSIIYGLLGLGLFVRGLYSGRSVIVTGILTITLLILPPVIVISREAIRAVPQSVRQASYGVGATKWQTIRHHVLPAALPGILTAVIISSSRGIGETAPIVVLGAGTVLFDPKASPINFGALFSGRFGDVFTDTLWSNDNFFSVLPYQIYEWVGDAKADFQTLASAGIVVLLVLVLGMNLIAIFLRNKVS</sequence>
<evidence type="ECO:0000256" key="1">
    <source>
        <dbReference type="ARBA" id="ARBA00004651"/>
    </source>
</evidence>
<evidence type="ECO:0000256" key="9">
    <source>
        <dbReference type="SAM" id="MobiDB-lite"/>
    </source>
</evidence>
<comment type="subcellular location">
    <subcellularLocation>
        <location evidence="1 8">Cell membrane</location>
        <topology evidence="1 8">Multi-pass membrane protein</topology>
    </subcellularLocation>
</comment>
<accession>A0A926UVL8</accession>
<dbReference type="InterPro" id="IPR000515">
    <property type="entry name" value="MetI-like"/>
</dbReference>
<evidence type="ECO:0000256" key="7">
    <source>
        <dbReference type="ARBA" id="ARBA00023136"/>
    </source>
</evidence>
<dbReference type="Gene3D" id="1.10.3720.10">
    <property type="entry name" value="MetI-like"/>
    <property type="match status" value="1"/>
</dbReference>
<evidence type="ECO:0000256" key="4">
    <source>
        <dbReference type="ARBA" id="ARBA00022475"/>
    </source>
</evidence>
<feature type="transmembrane region" description="Helical" evidence="8">
    <location>
        <begin position="85"/>
        <end position="112"/>
    </location>
</feature>
<evidence type="ECO:0000313" key="12">
    <source>
        <dbReference type="Proteomes" id="UP000631421"/>
    </source>
</evidence>
<dbReference type="Proteomes" id="UP000631421">
    <property type="component" value="Unassembled WGS sequence"/>
</dbReference>
<dbReference type="SUPFAM" id="SSF161098">
    <property type="entry name" value="MetI-like"/>
    <property type="match status" value="1"/>
</dbReference>
<reference evidence="11" key="1">
    <citation type="journal article" date="2015" name="ISME J.">
        <title>Draft Genome Sequence of Streptomyces incarnatus NRRL8089, which Produces the Nucleoside Antibiotic Sinefungin.</title>
        <authorList>
            <person name="Oshima K."/>
            <person name="Hattori M."/>
            <person name="Shimizu H."/>
            <person name="Fukuda K."/>
            <person name="Nemoto M."/>
            <person name="Inagaki K."/>
            <person name="Tamura T."/>
        </authorList>
    </citation>
    <scope>NUCLEOTIDE SEQUENCE</scope>
    <source>
        <strain evidence="11">FACHB-1277</strain>
    </source>
</reference>
<evidence type="ECO:0000256" key="2">
    <source>
        <dbReference type="ARBA" id="ARBA00007069"/>
    </source>
</evidence>
<dbReference type="PROSITE" id="PS50928">
    <property type="entry name" value="ABC_TM1"/>
    <property type="match status" value="1"/>
</dbReference>
<dbReference type="EMBL" id="JACJPY010000034">
    <property type="protein sequence ID" value="MBD2150837.1"/>
    <property type="molecule type" value="Genomic_DNA"/>
</dbReference>
<dbReference type="InterPro" id="IPR035906">
    <property type="entry name" value="MetI-like_sf"/>
</dbReference>
<evidence type="ECO:0000313" key="11">
    <source>
        <dbReference type="EMBL" id="MBD2150837.1"/>
    </source>
</evidence>
<evidence type="ECO:0000256" key="6">
    <source>
        <dbReference type="ARBA" id="ARBA00022989"/>
    </source>
</evidence>
<evidence type="ECO:0000256" key="3">
    <source>
        <dbReference type="ARBA" id="ARBA00022448"/>
    </source>
</evidence>
<name>A0A926UVL8_9CYAN</name>
<dbReference type="PANTHER" id="PTHR43470">
    <property type="entry name" value="PHOSPHATE TRANSPORT SYSTEM PERMEASE PROTEIN PSTA-RELATED"/>
    <property type="match status" value="1"/>
</dbReference>
<evidence type="ECO:0000259" key="10">
    <source>
        <dbReference type="PROSITE" id="PS50928"/>
    </source>
</evidence>
<feature type="domain" description="ABC transmembrane type-1" evidence="10">
    <location>
        <begin position="87"/>
        <end position="316"/>
    </location>
</feature>
<keyword evidence="4 8" id="KW-1003">Cell membrane</keyword>
<keyword evidence="12" id="KW-1185">Reference proteome</keyword>
<gene>
    <name evidence="11" type="primary">pstA</name>
    <name evidence="11" type="ORF">H6F44_12005</name>
</gene>
<dbReference type="AlphaFoldDB" id="A0A926UVL8"/>
<dbReference type="InterPro" id="IPR005672">
    <property type="entry name" value="Phosphate_PstA"/>
</dbReference>
<dbReference type="NCBIfam" id="TIGR00974">
    <property type="entry name" value="3a0107s02c"/>
    <property type="match status" value="1"/>
</dbReference>
<organism evidence="11 12">
    <name type="scientific">Pseudanabaena cinerea FACHB-1277</name>
    <dbReference type="NCBI Taxonomy" id="2949581"/>
    <lineage>
        <taxon>Bacteria</taxon>
        <taxon>Bacillati</taxon>
        <taxon>Cyanobacteriota</taxon>
        <taxon>Cyanophyceae</taxon>
        <taxon>Pseudanabaenales</taxon>
        <taxon>Pseudanabaenaceae</taxon>
        <taxon>Pseudanabaena</taxon>
        <taxon>Pseudanabaena cinerea</taxon>
    </lineage>
</organism>
<reference evidence="11" key="2">
    <citation type="submission" date="2020-08" db="EMBL/GenBank/DDBJ databases">
        <authorList>
            <person name="Chen M."/>
            <person name="Teng W."/>
            <person name="Zhao L."/>
            <person name="Hu C."/>
            <person name="Zhou Y."/>
            <person name="Han B."/>
            <person name="Song L."/>
            <person name="Shu W."/>
        </authorList>
    </citation>
    <scope>NUCLEOTIDE SEQUENCE</scope>
    <source>
        <strain evidence="11">FACHB-1277</strain>
    </source>
</reference>
<feature type="transmembrane region" description="Helical" evidence="8">
    <location>
        <begin position="297"/>
        <end position="319"/>
    </location>
</feature>
<feature type="transmembrane region" description="Helical" evidence="8">
    <location>
        <begin position="158"/>
        <end position="178"/>
    </location>
</feature>
<keyword evidence="3" id="KW-0813">Transport</keyword>
<feature type="region of interest" description="Disordered" evidence="9">
    <location>
        <begin position="1"/>
        <end position="22"/>
    </location>
</feature>
<dbReference type="GO" id="GO:0005315">
    <property type="term" value="F:phosphate transmembrane transporter activity"/>
    <property type="evidence" value="ECO:0007669"/>
    <property type="project" value="InterPro"/>
</dbReference>
<feature type="transmembrane region" description="Helical" evidence="8">
    <location>
        <begin position="132"/>
        <end position="153"/>
    </location>
</feature>
<dbReference type="CDD" id="cd06261">
    <property type="entry name" value="TM_PBP2"/>
    <property type="match status" value="1"/>
</dbReference>
<feature type="transmembrane region" description="Helical" evidence="8">
    <location>
        <begin position="34"/>
        <end position="55"/>
    </location>
</feature>
<protein>
    <recommendedName>
        <fullName evidence="8">Phosphate transport system permease protein PstA</fullName>
    </recommendedName>
</protein>
<comment type="similarity">
    <text evidence="2 8">Belongs to the binding-protein-dependent transport system permease family. CysTW subfamily.</text>
</comment>
<comment type="caution">
    <text evidence="11">The sequence shown here is derived from an EMBL/GenBank/DDBJ whole genome shotgun (WGS) entry which is preliminary data.</text>
</comment>
<keyword evidence="5 8" id="KW-0812">Transmembrane</keyword>
<evidence type="ECO:0000256" key="5">
    <source>
        <dbReference type="ARBA" id="ARBA00022692"/>
    </source>
</evidence>
<dbReference type="PANTHER" id="PTHR43470:SF5">
    <property type="entry name" value="PHOSPHATE TRANSPORT SYSTEM PERMEASE PROTEIN PSTA"/>
    <property type="match status" value="1"/>
</dbReference>
<dbReference type="RefSeq" id="WP_190351200.1">
    <property type="nucleotide sequence ID" value="NZ_JACJPY010000034.1"/>
</dbReference>
<dbReference type="GO" id="GO:0005886">
    <property type="term" value="C:plasma membrane"/>
    <property type="evidence" value="ECO:0007669"/>
    <property type="project" value="UniProtKB-SubCell"/>
</dbReference>
<dbReference type="Pfam" id="PF00528">
    <property type="entry name" value="BPD_transp_1"/>
    <property type="match status" value="1"/>
</dbReference>
<keyword evidence="6 8" id="KW-1133">Transmembrane helix</keyword>
<keyword evidence="7 8" id="KW-0472">Membrane</keyword>
<comment type="caution">
    <text evidence="8">Lacks conserved residue(s) required for the propagation of feature annotation.</text>
</comment>
<dbReference type="GO" id="GO:0035435">
    <property type="term" value="P:phosphate ion transmembrane transport"/>
    <property type="evidence" value="ECO:0007669"/>
    <property type="project" value="InterPro"/>
</dbReference>